<gene>
    <name evidence="1" type="ORF">AT302_13810</name>
</gene>
<dbReference type="InterPro" id="IPR026365">
    <property type="entry name" value="BcepMu_gp16"/>
</dbReference>
<dbReference type="GO" id="GO:0003677">
    <property type="term" value="F:DNA binding"/>
    <property type="evidence" value="ECO:0007669"/>
    <property type="project" value="UniProtKB-KW"/>
</dbReference>
<keyword evidence="2" id="KW-1185">Reference proteome</keyword>
<sequence length="79" mass="8539">MKLRTADEARAELQSKGISITQWAIANRFSPNLVFEVLGGRKKCVRGQAHEIAIKLGLKAGEICADPAKALASVHRRAA</sequence>
<accession>A0ABM5WKB8</accession>
<evidence type="ECO:0000313" key="2">
    <source>
        <dbReference type="Proteomes" id="UP000060277"/>
    </source>
</evidence>
<dbReference type="NCBIfam" id="TIGR04111">
    <property type="entry name" value="BcepMu_gp16"/>
    <property type="match status" value="1"/>
</dbReference>
<dbReference type="Proteomes" id="UP000060277">
    <property type="component" value="Chromosome"/>
</dbReference>
<name>A0ABM5WKB8_9BURK</name>
<dbReference type="EMBL" id="CP013480">
    <property type="protein sequence ID" value="ALS60688.1"/>
    <property type="molecule type" value="Genomic_DNA"/>
</dbReference>
<dbReference type="RefSeq" id="WP_058377602.1">
    <property type="nucleotide sequence ID" value="NZ_CP013480.3"/>
</dbReference>
<keyword evidence="1" id="KW-0238">DNA-binding</keyword>
<organism evidence="1 2">
    <name type="scientific">Pandoraea norimbergensis</name>
    <dbReference type="NCBI Taxonomy" id="93219"/>
    <lineage>
        <taxon>Bacteria</taxon>
        <taxon>Pseudomonadati</taxon>
        <taxon>Pseudomonadota</taxon>
        <taxon>Betaproteobacteria</taxon>
        <taxon>Burkholderiales</taxon>
        <taxon>Burkholderiaceae</taxon>
        <taxon>Pandoraea</taxon>
    </lineage>
</organism>
<reference evidence="2" key="1">
    <citation type="submission" date="2015-12" db="EMBL/GenBank/DDBJ databases">
        <title>Complete genome sequence of Pandoraea norimbergensis DSM 11628.</title>
        <authorList>
            <person name="Ee R."/>
            <person name="Lim Y.-L."/>
            <person name="Yong D."/>
            <person name="Yin W.-F."/>
            <person name="Chan K.-G."/>
        </authorList>
    </citation>
    <scope>NUCLEOTIDE SEQUENCE [LARGE SCALE GENOMIC DNA]</scope>
    <source>
        <strain evidence="2">DSM 11628</strain>
    </source>
</reference>
<protein>
    <submittedName>
        <fullName evidence="1">DNA-binding protein</fullName>
    </submittedName>
</protein>
<proteinExistence type="predicted"/>
<evidence type="ECO:0000313" key="1">
    <source>
        <dbReference type="EMBL" id="ALS60688.1"/>
    </source>
</evidence>